<comment type="subcellular location">
    <subcellularLocation>
        <location evidence="1">Membrane</location>
        <topology evidence="1">Multi-pass membrane protein</topology>
    </subcellularLocation>
</comment>
<feature type="region of interest" description="Disordered" evidence="7">
    <location>
        <begin position="127"/>
        <end position="161"/>
    </location>
</feature>
<dbReference type="Pfam" id="PF00027">
    <property type="entry name" value="cNMP_binding"/>
    <property type="match status" value="1"/>
</dbReference>
<dbReference type="GO" id="GO:0035725">
    <property type="term" value="P:sodium ion transmembrane transport"/>
    <property type="evidence" value="ECO:0007669"/>
    <property type="project" value="TreeGrafter"/>
</dbReference>
<feature type="region of interest" description="Disordered" evidence="7">
    <location>
        <begin position="863"/>
        <end position="905"/>
    </location>
</feature>
<accession>A0A024UHD9</accession>
<evidence type="ECO:0000256" key="6">
    <source>
        <dbReference type="ARBA" id="ARBA00023136"/>
    </source>
</evidence>
<feature type="compositionally biased region" description="Basic and acidic residues" evidence="7">
    <location>
        <begin position="152"/>
        <end position="161"/>
    </location>
</feature>
<feature type="compositionally biased region" description="Pro residues" evidence="7">
    <location>
        <begin position="1"/>
        <end position="11"/>
    </location>
</feature>
<dbReference type="Pfam" id="PF00520">
    <property type="entry name" value="Ion_trans"/>
    <property type="match status" value="1"/>
</dbReference>
<evidence type="ECO:0000256" key="2">
    <source>
        <dbReference type="ARBA" id="ARBA00022448"/>
    </source>
</evidence>
<dbReference type="CDD" id="cd00038">
    <property type="entry name" value="CAP_ED"/>
    <property type="match status" value="1"/>
</dbReference>
<dbReference type="PANTHER" id="PTHR45689:SF5">
    <property type="entry name" value="I[[H]] CHANNEL, ISOFORM E"/>
    <property type="match status" value="1"/>
</dbReference>
<gene>
    <name evidence="9" type="ORF">H310_03351</name>
</gene>
<feature type="compositionally biased region" description="Basic and acidic residues" evidence="7">
    <location>
        <begin position="895"/>
        <end position="905"/>
    </location>
</feature>
<dbReference type="InterPro" id="IPR051413">
    <property type="entry name" value="K/Na_HCN_channel"/>
</dbReference>
<dbReference type="SMART" id="SM00100">
    <property type="entry name" value="cNMP"/>
    <property type="match status" value="1"/>
</dbReference>
<feature type="region of interest" description="Disordered" evidence="7">
    <location>
        <begin position="179"/>
        <end position="208"/>
    </location>
</feature>
<dbReference type="PANTHER" id="PTHR45689">
    <property type="entry name" value="I[[H]] CHANNEL, ISOFORM E"/>
    <property type="match status" value="1"/>
</dbReference>
<name>A0A024UHD9_9STRA</name>
<feature type="compositionally biased region" description="Low complexity" evidence="7">
    <location>
        <begin position="880"/>
        <end position="890"/>
    </location>
</feature>
<evidence type="ECO:0000256" key="4">
    <source>
        <dbReference type="ARBA" id="ARBA00022989"/>
    </source>
</evidence>
<dbReference type="SUPFAM" id="SSF81324">
    <property type="entry name" value="Voltage-gated potassium channels"/>
    <property type="match status" value="1"/>
</dbReference>
<evidence type="ECO:0000256" key="1">
    <source>
        <dbReference type="ARBA" id="ARBA00004141"/>
    </source>
</evidence>
<keyword evidence="2" id="KW-0813">Transport</keyword>
<reference evidence="9" key="1">
    <citation type="submission" date="2013-12" db="EMBL/GenBank/DDBJ databases">
        <title>The Genome Sequence of Aphanomyces invadans NJM9701.</title>
        <authorList>
            <consortium name="The Broad Institute Genomics Platform"/>
            <person name="Russ C."/>
            <person name="Tyler B."/>
            <person name="van West P."/>
            <person name="Dieguez-Uribeondo J."/>
            <person name="Young S.K."/>
            <person name="Zeng Q."/>
            <person name="Gargeya S."/>
            <person name="Fitzgerald M."/>
            <person name="Abouelleil A."/>
            <person name="Alvarado L."/>
            <person name="Chapman S.B."/>
            <person name="Gainer-Dewar J."/>
            <person name="Goldberg J."/>
            <person name="Griggs A."/>
            <person name="Gujja S."/>
            <person name="Hansen M."/>
            <person name="Howarth C."/>
            <person name="Imamovic A."/>
            <person name="Ireland A."/>
            <person name="Larimer J."/>
            <person name="McCowan C."/>
            <person name="Murphy C."/>
            <person name="Pearson M."/>
            <person name="Poon T.W."/>
            <person name="Priest M."/>
            <person name="Roberts A."/>
            <person name="Saif S."/>
            <person name="Shea T."/>
            <person name="Sykes S."/>
            <person name="Wortman J."/>
            <person name="Nusbaum C."/>
            <person name="Birren B."/>
        </authorList>
    </citation>
    <scope>NUCLEOTIDE SEQUENCE [LARGE SCALE GENOMIC DNA]</scope>
    <source>
        <strain evidence="9">NJM9701</strain>
    </source>
</reference>
<feature type="domain" description="Cyclic nucleotide-binding" evidence="8">
    <location>
        <begin position="680"/>
        <end position="784"/>
    </location>
</feature>
<dbReference type="InterPro" id="IPR018488">
    <property type="entry name" value="cNMP-bd_CS"/>
</dbReference>
<dbReference type="InterPro" id="IPR014710">
    <property type="entry name" value="RmlC-like_jellyroll"/>
</dbReference>
<evidence type="ECO:0000259" key="8">
    <source>
        <dbReference type="PROSITE" id="PS50042"/>
    </source>
</evidence>
<dbReference type="eggNOG" id="KOG0498">
    <property type="taxonomic scope" value="Eukaryota"/>
</dbReference>
<dbReference type="VEuPathDB" id="FungiDB:H310_03351"/>
<dbReference type="GO" id="GO:0098855">
    <property type="term" value="C:HCN channel complex"/>
    <property type="evidence" value="ECO:0007669"/>
    <property type="project" value="TreeGrafter"/>
</dbReference>
<dbReference type="EMBL" id="KI913956">
    <property type="protein sequence ID" value="ETW05615.1"/>
    <property type="molecule type" value="Genomic_DNA"/>
</dbReference>
<dbReference type="STRING" id="157072.A0A024UHD9"/>
<dbReference type="PROSITE" id="PS00889">
    <property type="entry name" value="CNMP_BINDING_2"/>
    <property type="match status" value="1"/>
</dbReference>
<dbReference type="PROSITE" id="PS00888">
    <property type="entry name" value="CNMP_BINDING_1"/>
    <property type="match status" value="1"/>
</dbReference>
<dbReference type="GO" id="GO:0003254">
    <property type="term" value="P:regulation of membrane depolarization"/>
    <property type="evidence" value="ECO:0007669"/>
    <property type="project" value="TreeGrafter"/>
</dbReference>
<sequence>MASIGQPPPHTPSATTSDQSDQHAKVHPAPGGLERLPTKSELTDAAVDGGGLRPASLSIPQPIETPPLLPQPSGSIRSGRGLIPVGHQGSSSFLKSIMVKGFAQAGSSGHVRGAFTSMRESMSRKRESIGRHQPLEADNPFSMPPTLVRKPSSNEKHEGSIRRHIVRMSTMRNAVSHALVGGDSSSSNLKSQNEGNHSSRRLPLRRPSHGVVRQESFPYAHKGPVVVPDAPDRVDIAAAAKSSATRTSTTARAVVLPQIVGHNMDSAAKSFMISSKLKRKAQLIRKARRETWHNKQLEVQGILQRHKKVLQQYNIRTVKAEEVDEITPVLVGWSQRLLILPTYGWYKVWQLMTLVIVLHQSVYIPYSLSFEASNDTPATGTPLTNFVMIVFCLDMMFNFNTAIADTENPDILITNRWTIAKAYLKGWFLLDLLACLPIDLIVDLVLRNKSEGSTSSSSFTNNLNIFALLKVVRLPRLFRLARFVRILRLLRIPPELKRWLLYSRYAHLIRVVQLIVSFLYCTHILNCVWNSLNPEWVDDVFPESIVTNTYVLGFYYTLTTLMGQSVPLRTEMEYTFSCLVVVVGALLMAMVFGNVSDLISNFNESPNNYRKKMEQLLSSMNLMRLPLDLQNRINEYYQVMWERHGTLDGQPLMFTNELSKNLAVEVELFVRMDMINRVPVFQKCSKKVVQDLVMNLELQVYLPGDYIVVKGEVGMDMYFVQNGECEVTKPSTTGFGNDEILKKLTQGDYFGEIALLMNCKRTANVRAVTFAELCVLSRTVFEQITDKYAEDREKIETFITEMYDPKVLDAIMKQQALDNPEKSFHARMSKQVADIIDFMEDSAARMERLELMMETLLGLSNPSHLASSASQHAMQRELTESTSSLMSTTSQRRRSSFETNKDMRKTIQEVSTVLEDQERLHNKDTTS</sequence>
<feature type="compositionally biased region" description="Polar residues" evidence="7">
    <location>
        <begin position="183"/>
        <end position="196"/>
    </location>
</feature>
<dbReference type="InterPro" id="IPR000595">
    <property type="entry name" value="cNMP-bd_dom"/>
</dbReference>
<keyword evidence="5" id="KW-0406">Ion transport</keyword>
<keyword evidence="4" id="KW-1133">Transmembrane helix</keyword>
<dbReference type="RefSeq" id="XP_008865392.1">
    <property type="nucleotide sequence ID" value="XM_008867170.1"/>
</dbReference>
<evidence type="ECO:0000256" key="3">
    <source>
        <dbReference type="ARBA" id="ARBA00022692"/>
    </source>
</evidence>
<dbReference type="OrthoDB" id="421226at2759"/>
<dbReference type="InterPro" id="IPR005821">
    <property type="entry name" value="Ion_trans_dom"/>
</dbReference>
<evidence type="ECO:0000256" key="5">
    <source>
        <dbReference type="ARBA" id="ARBA00023065"/>
    </source>
</evidence>
<keyword evidence="3" id="KW-0812">Transmembrane</keyword>
<evidence type="ECO:0000256" key="7">
    <source>
        <dbReference type="SAM" id="MobiDB-lite"/>
    </source>
</evidence>
<dbReference type="GO" id="GO:0005249">
    <property type="term" value="F:voltage-gated potassium channel activity"/>
    <property type="evidence" value="ECO:0007669"/>
    <property type="project" value="TreeGrafter"/>
</dbReference>
<organism evidence="9">
    <name type="scientific">Aphanomyces invadans</name>
    <dbReference type="NCBI Taxonomy" id="157072"/>
    <lineage>
        <taxon>Eukaryota</taxon>
        <taxon>Sar</taxon>
        <taxon>Stramenopiles</taxon>
        <taxon>Oomycota</taxon>
        <taxon>Saprolegniomycetes</taxon>
        <taxon>Saprolegniales</taxon>
        <taxon>Verrucalvaceae</taxon>
        <taxon>Aphanomyces</taxon>
    </lineage>
</organism>
<dbReference type="InterPro" id="IPR018490">
    <property type="entry name" value="cNMP-bd_dom_sf"/>
</dbReference>
<dbReference type="Gene3D" id="1.10.287.630">
    <property type="entry name" value="Helix hairpin bin"/>
    <property type="match status" value="1"/>
</dbReference>
<feature type="compositionally biased region" description="Basic residues" evidence="7">
    <location>
        <begin position="198"/>
        <end position="208"/>
    </location>
</feature>
<dbReference type="GeneID" id="20080401"/>
<evidence type="ECO:0000313" key="9">
    <source>
        <dbReference type="EMBL" id="ETW05615.1"/>
    </source>
</evidence>
<feature type="region of interest" description="Disordered" evidence="7">
    <location>
        <begin position="1"/>
        <end position="74"/>
    </location>
</feature>
<dbReference type="Gene3D" id="1.10.287.70">
    <property type="match status" value="1"/>
</dbReference>
<dbReference type="AlphaFoldDB" id="A0A024UHD9"/>
<feature type="compositionally biased region" description="Polar residues" evidence="7">
    <location>
        <begin position="863"/>
        <end position="873"/>
    </location>
</feature>
<dbReference type="Gene3D" id="2.60.120.10">
    <property type="entry name" value="Jelly Rolls"/>
    <property type="match status" value="1"/>
</dbReference>
<dbReference type="PROSITE" id="PS50042">
    <property type="entry name" value="CNMP_BINDING_3"/>
    <property type="match status" value="1"/>
</dbReference>
<protein>
    <recommendedName>
        <fullName evidence="8">Cyclic nucleotide-binding domain-containing protein</fullName>
    </recommendedName>
</protein>
<proteinExistence type="predicted"/>
<keyword evidence="6" id="KW-0472">Membrane</keyword>
<dbReference type="SUPFAM" id="SSF51206">
    <property type="entry name" value="cAMP-binding domain-like"/>
    <property type="match status" value="1"/>
</dbReference>